<accession>A0A975F6Z5</accession>
<dbReference type="RefSeq" id="WP_202716815.1">
    <property type="nucleotide sequence ID" value="NZ_CP072793.1"/>
</dbReference>
<reference evidence="1" key="1">
    <citation type="submission" date="2021-04" db="EMBL/GenBank/DDBJ databases">
        <title>Genomics, taxonomy and metabolism of representatives of sulfur bacteria of the genus Thiothrix: Thiothrix fructosivorans QT, Thiothrix unzii A1T and three new species, Thiothrix subterranea sp. nov., Thiothrix litoralis sp. nov. and 'Candidatus Thiothrix anitrata' sp. nov.</title>
        <authorList>
            <person name="Ravin N.V."/>
            <person name="Smolyakov D."/>
            <person name="Rudenko T.S."/>
            <person name="Mardanov A.V."/>
            <person name="Beletsky A.V."/>
            <person name="Markov N.D."/>
            <person name="Fomenkov A.I."/>
            <person name="Roberts R.J."/>
            <person name="Karnachuk O.V."/>
            <person name="Novikov A."/>
            <person name="Grabovich M.Y."/>
        </authorList>
    </citation>
    <scope>NUCLEOTIDE SEQUENCE</scope>
    <source>
        <strain evidence="1">A1</strain>
    </source>
</reference>
<sequence>MQLTIELPNDIGNRVAQLPNRDNFILNALQLALLMLGDKRNLDEIATEMTAEAKRNGLTDEKLQELLQD</sequence>
<dbReference type="KEGG" id="tun:J9260_11325"/>
<protein>
    <submittedName>
        <fullName evidence="1">Uncharacterized protein</fullName>
    </submittedName>
</protein>
<evidence type="ECO:0000313" key="1">
    <source>
        <dbReference type="EMBL" id="QTR52322.1"/>
    </source>
</evidence>
<gene>
    <name evidence="1" type="ORF">J9260_11325</name>
</gene>
<dbReference type="Proteomes" id="UP000672009">
    <property type="component" value="Chromosome"/>
</dbReference>
<keyword evidence="2" id="KW-1185">Reference proteome</keyword>
<dbReference type="EMBL" id="CP072793">
    <property type="protein sequence ID" value="QTR52322.1"/>
    <property type="molecule type" value="Genomic_DNA"/>
</dbReference>
<organism evidence="1 2">
    <name type="scientific">Thiothrix unzii</name>
    <dbReference type="NCBI Taxonomy" id="111769"/>
    <lineage>
        <taxon>Bacteria</taxon>
        <taxon>Pseudomonadati</taxon>
        <taxon>Pseudomonadota</taxon>
        <taxon>Gammaproteobacteria</taxon>
        <taxon>Thiotrichales</taxon>
        <taxon>Thiotrichaceae</taxon>
        <taxon>Thiothrix</taxon>
    </lineage>
</organism>
<evidence type="ECO:0000313" key="2">
    <source>
        <dbReference type="Proteomes" id="UP000672009"/>
    </source>
</evidence>
<proteinExistence type="predicted"/>
<name>A0A975F6Z5_9GAMM</name>
<dbReference type="AlphaFoldDB" id="A0A975F6Z5"/>